<dbReference type="CDD" id="cd02136">
    <property type="entry name" value="PnbA_NfnB-like"/>
    <property type="match status" value="1"/>
</dbReference>
<evidence type="ECO:0000313" key="6">
    <source>
        <dbReference type="Proteomes" id="UP000468687"/>
    </source>
</evidence>
<evidence type="ECO:0000259" key="4">
    <source>
        <dbReference type="Pfam" id="PF00881"/>
    </source>
</evidence>
<evidence type="ECO:0000313" key="5">
    <source>
        <dbReference type="EMBL" id="NEN77071.1"/>
    </source>
</evidence>
<evidence type="ECO:0000256" key="1">
    <source>
        <dbReference type="ARBA" id="ARBA00022630"/>
    </source>
</evidence>
<dbReference type="EMBL" id="JAAGXA010000001">
    <property type="protein sequence ID" value="NEN77071.1"/>
    <property type="molecule type" value="Genomic_DNA"/>
</dbReference>
<comment type="caution">
    <text evidence="5">The sequence shown here is derived from an EMBL/GenBank/DDBJ whole genome shotgun (WGS) entry which is preliminary data.</text>
</comment>
<keyword evidence="1" id="KW-0285">Flavoprotein</keyword>
<proteinExistence type="predicted"/>
<name>A0A6P0HEM2_9ACTN</name>
<keyword evidence="3" id="KW-0560">Oxidoreductase</keyword>
<dbReference type="GO" id="GO:0016491">
    <property type="term" value="F:oxidoreductase activity"/>
    <property type="evidence" value="ECO:0007669"/>
    <property type="project" value="UniProtKB-KW"/>
</dbReference>
<dbReference type="RefSeq" id="WP_163770399.1">
    <property type="nucleotide sequence ID" value="NZ_JAAGXA010000001.1"/>
</dbReference>
<dbReference type="InterPro" id="IPR029479">
    <property type="entry name" value="Nitroreductase"/>
</dbReference>
<keyword evidence="6" id="KW-1185">Reference proteome</keyword>
<dbReference type="InterPro" id="IPR000415">
    <property type="entry name" value="Nitroreductase-like"/>
</dbReference>
<protein>
    <submittedName>
        <fullName evidence="5">Nitroreductase</fullName>
    </submittedName>
</protein>
<feature type="domain" description="Nitroreductase" evidence="4">
    <location>
        <begin position="14"/>
        <end position="200"/>
    </location>
</feature>
<keyword evidence="2" id="KW-0288">FMN</keyword>
<dbReference type="AlphaFoldDB" id="A0A6P0HEM2"/>
<dbReference type="SUPFAM" id="SSF55469">
    <property type="entry name" value="FMN-dependent nitroreductase-like"/>
    <property type="match status" value="1"/>
</dbReference>
<accession>A0A6P0HEM2</accession>
<dbReference type="Proteomes" id="UP000468687">
    <property type="component" value="Unassembled WGS sequence"/>
</dbReference>
<dbReference type="Pfam" id="PF00881">
    <property type="entry name" value="Nitroreductase"/>
    <property type="match status" value="1"/>
</dbReference>
<dbReference type="PANTHER" id="PTHR23026">
    <property type="entry name" value="NADPH NITROREDUCTASE"/>
    <property type="match status" value="1"/>
</dbReference>
<evidence type="ECO:0000256" key="2">
    <source>
        <dbReference type="ARBA" id="ARBA00022643"/>
    </source>
</evidence>
<evidence type="ECO:0000256" key="3">
    <source>
        <dbReference type="ARBA" id="ARBA00023002"/>
    </source>
</evidence>
<organism evidence="5 6">
    <name type="scientific">Nocardioides zeae</name>
    <dbReference type="NCBI Taxonomy" id="1457234"/>
    <lineage>
        <taxon>Bacteria</taxon>
        <taxon>Bacillati</taxon>
        <taxon>Actinomycetota</taxon>
        <taxon>Actinomycetes</taxon>
        <taxon>Propionibacteriales</taxon>
        <taxon>Nocardioidaceae</taxon>
        <taxon>Nocardioides</taxon>
    </lineage>
</organism>
<dbReference type="Gene3D" id="3.40.109.10">
    <property type="entry name" value="NADH Oxidase"/>
    <property type="match status" value="1"/>
</dbReference>
<dbReference type="InterPro" id="IPR050627">
    <property type="entry name" value="Nitroreductase/BluB"/>
</dbReference>
<sequence>MTHATDPTFAQVLEDRFSCRAFLPEPVEPEVLDQLFRLAQRTPSWCNTQPWQVHLVTGEARDGLAAHLAAAVTSAAGTSDLPTPERYEGVYQERRRASGFALYESLGIAREDTAARGAQMLRNFEFFGAPHVAIVTSDRLQGTYGAIDCGGYVATLTHAATSLGLATCAQAALAMYSDAVRSFLDLPEDRVIVCGISLGRADLDHPANGFRTERAAVEDAVTVVDRRPADREEGAA</sequence>
<reference evidence="5 6" key="1">
    <citation type="journal article" date="2014" name="Int. J. Syst. Evol. Microbiol.">
        <title>Nocardioides zeae sp. nov., isolated from the stem of Zea mays.</title>
        <authorList>
            <person name="Glaeser S.P."/>
            <person name="McInroy J.A."/>
            <person name="Busse H.J."/>
            <person name="Kampfer P."/>
        </authorList>
    </citation>
    <scope>NUCLEOTIDE SEQUENCE [LARGE SCALE GENOMIC DNA]</scope>
    <source>
        <strain evidence="5 6">JCM 30728</strain>
    </source>
</reference>
<dbReference type="PANTHER" id="PTHR23026:SF90">
    <property type="entry name" value="IODOTYROSINE DEIODINASE 1"/>
    <property type="match status" value="1"/>
</dbReference>
<gene>
    <name evidence="5" type="ORF">G3T38_02145</name>
</gene>